<dbReference type="AlphaFoldDB" id="A0A427XHX7"/>
<dbReference type="EMBL" id="RSCE01000012">
    <property type="protein sequence ID" value="RSH78491.1"/>
    <property type="molecule type" value="Genomic_DNA"/>
</dbReference>
<comment type="caution">
    <text evidence="1">The sequence shown here is derived from an EMBL/GenBank/DDBJ whole genome shotgun (WGS) entry which is preliminary data.</text>
</comment>
<proteinExistence type="predicted"/>
<sequence length="117" mass="13113">MQTHWRLATPLSDLSGPALLHGWWPRICGGGRQREEAAMNVERSPRLQTLLYQGDANEVCVVVPRLTPGLERLDIARVHAWILVEYGSVGEQTDAGAPAHLQTREWQLAFEAVSTWD</sequence>
<gene>
    <name evidence="1" type="ORF">EHS24_002216</name>
</gene>
<accession>A0A427XHX7</accession>
<reference evidence="1 2" key="1">
    <citation type="submission" date="2018-11" db="EMBL/GenBank/DDBJ databases">
        <title>Genome sequence of Apiotrichum porosum DSM 27194.</title>
        <authorList>
            <person name="Aliyu H."/>
            <person name="Gorte O."/>
            <person name="Ochsenreither K."/>
        </authorList>
    </citation>
    <scope>NUCLEOTIDE SEQUENCE [LARGE SCALE GENOMIC DNA]</scope>
    <source>
        <strain evidence="1 2">DSM 27194</strain>
    </source>
</reference>
<evidence type="ECO:0000313" key="1">
    <source>
        <dbReference type="EMBL" id="RSH78491.1"/>
    </source>
</evidence>
<dbReference type="RefSeq" id="XP_028473638.1">
    <property type="nucleotide sequence ID" value="XM_028617960.1"/>
</dbReference>
<protein>
    <submittedName>
        <fullName evidence="1">Uncharacterized protein</fullName>
    </submittedName>
</protein>
<name>A0A427XHX7_9TREE</name>
<organism evidence="1 2">
    <name type="scientific">Apiotrichum porosum</name>
    <dbReference type="NCBI Taxonomy" id="105984"/>
    <lineage>
        <taxon>Eukaryota</taxon>
        <taxon>Fungi</taxon>
        <taxon>Dikarya</taxon>
        <taxon>Basidiomycota</taxon>
        <taxon>Agaricomycotina</taxon>
        <taxon>Tremellomycetes</taxon>
        <taxon>Trichosporonales</taxon>
        <taxon>Trichosporonaceae</taxon>
        <taxon>Apiotrichum</taxon>
    </lineage>
</organism>
<dbReference type="Proteomes" id="UP000279236">
    <property type="component" value="Unassembled WGS sequence"/>
</dbReference>
<evidence type="ECO:0000313" key="2">
    <source>
        <dbReference type="Proteomes" id="UP000279236"/>
    </source>
</evidence>
<keyword evidence="2" id="KW-1185">Reference proteome</keyword>
<dbReference type="GeneID" id="39586759"/>